<reference evidence="16" key="1">
    <citation type="journal article" date="2014" name="Science">
        <title>Ancient hybridizations among the ancestral genomes of bread wheat.</title>
        <authorList>
            <consortium name="International Wheat Genome Sequencing Consortium,"/>
            <person name="Marcussen T."/>
            <person name="Sandve S.R."/>
            <person name="Heier L."/>
            <person name="Spannagl M."/>
            <person name="Pfeifer M."/>
            <person name="Jakobsen K.S."/>
            <person name="Wulff B.B."/>
            <person name="Steuernagel B."/>
            <person name="Mayer K.F."/>
            <person name="Olsen O.A."/>
        </authorList>
    </citation>
    <scope>NUCLEOTIDE SEQUENCE [LARGE SCALE GENOMIC DNA]</scope>
    <source>
        <strain evidence="16">cv. AL8/78</strain>
    </source>
</reference>
<reference evidence="16" key="2">
    <citation type="journal article" date="2017" name="Nat. Plants">
        <title>The Aegilops tauschii genome reveals multiple impacts of transposons.</title>
        <authorList>
            <person name="Zhao G."/>
            <person name="Zou C."/>
            <person name="Li K."/>
            <person name="Wang K."/>
            <person name="Li T."/>
            <person name="Gao L."/>
            <person name="Zhang X."/>
            <person name="Wang H."/>
            <person name="Yang Z."/>
            <person name="Liu X."/>
            <person name="Jiang W."/>
            <person name="Mao L."/>
            <person name="Kong X."/>
            <person name="Jiao Y."/>
            <person name="Jia J."/>
        </authorList>
    </citation>
    <scope>NUCLEOTIDE SEQUENCE [LARGE SCALE GENOMIC DNA]</scope>
    <source>
        <strain evidence="16">cv. AL8/78</strain>
    </source>
</reference>
<evidence type="ECO:0000256" key="8">
    <source>
        <dbReference type="ARBA" id="ARBA00022695"/>
    </source>
</evidence>
<dbReference type="CDD" id="cd06928">
    <property type="entry name" value="RNAP_alpha_NTD"/>
    <property type="match status" value="1"/>
</dbReference>
<dbReference type="FunFam" id="2.170.120.12:FF:000001">
    <property type="entry name" value="DNA-directed RNA polymerase subunit alpha"/>
    <property type="match status" value="1"/>
</dbReference>
<sequence>MAKAIPKIGSRKKVRIGLRRNARFSLRKSARRITKGVIHVEASFNNTIITVTDPQGRVVFWSSAGTCGFKSSRKASPYAGQRTGVDAIRTVGLQRAEVMVKGAGQADTVGIALRRALLGEIEGTCITRAKFGSVPHEYSTIVGIEESVQEILLNLKEIVLRSNLYGVRDASICVKGPRYITAQDIILPPSVEIVDMAQPIANLTEPIDFSIDLQIKRDRGYQTELRKNYQDGSYPIDAVSMPVRNVNYSIFSCGNGN</sequence>
<dbReference type="Pfam" id="PF00411">
    <property type="entry name" value="Ribosomal_S11"/>
    <property type="match status" value="1"/>
</dbReference>
<dbReference type="EC" id="2.7.7.6" evidence="5"/>
<dbReference type="Pfam" id="PF01000">
    <property type="entry name" value="RNA_pol_A_bac"/>
    <property type="match status" value="1"/>
</dbReference>
<evidence type="ECO:0000256" key="10">
    <source>
        <dbReference type="ARBA" id="ARBA00023163"/>
    </source>
</evidence>
<evidence type="ECO:0000256" key="5">
    <source>
        <dbReference type="ARBA" id="ARBA00012418"/>
    </source>
</evidence>
<dbReference type="EnsemblPlants" id="AET1Gv20470400.3">
    <property type="protein sequence ID" value="AET1Gv20470400.3"/>
    <property type="gene ID" value="AET1Gv20470400"/>
</dbReference>
<dbReference type="Gene3D" id="3.30.420.80">
    <property type="entry name" value="Ribosomal protein S11"/>
    <property type="match status" value="1"/>
</dbReference>
<keyword evidence="11" id="KW-0687">Ribonucleoprotein</keyword>
<evidence type="ECO:0000313" key="16">
    <source>
        <dbReference type="Proteomes" id="UP000015105"/>
    </source>
</evidence>
<comment type="similarity">
    <text evidence="3">Belongs to the universal ribosomal protein uS11 family.</text>
</comment>
<name>A0A452YMF0_AEGTS</name>
<evidence type="ECO:0000256" key="4">
    <source>
        <dbReference type="ARBA" id="ARBA00007123"/>
    </source>
</evidence>
<evidence type="ECO:0000256" key="13">
    <source>
        <dbReference type="ARBA" id="ARBA00048552"/>
    </source>
</evidence>
<protein>
    <recommendedName>
        <fullName evidence="5">DNA-directed RNA polymerase</fullName>
        <ecNumber evidence="5">2.7.7.6</ecNumber>
    </recommendedName>
    <alternativeName>
        <fullName evidence="12">Plastid-encoded RNA polymerase subunit alpha</fullName>
    </alternativeName>
</protein>
<evidence type="ECO:0000313" key="15">
    <source>
        <dbReference type="EnsemblPlants" id="AET1Gv20470400.3"/>
    </source>
</evidence>
<reference evidence="15" key="3">
    <citation type="journal article" date="2017" name="Nature">
        <title>Genome sequence of the progenitor of the wheat D genome Aegilops tauschii.</title>
        <authorList>
            <person name="Luo M.C."/>
            <person name="Gu Y.Q."/>
            <person name="Puiu D."/>
            <person name="Wang H."/>
            <person name="Twardziok S.O."/>
            <person name="Deal K.R."/>
            <person name="Huo N."/>
            <person name="Zhu T."/>
            <person name="Wang L."/>
            <person name="Wang Y."/>
            <person name="McGuire P.E."/>
            <person name="Liu S."/>
            <person name="Long H."/>
            <person name="Ramasamy R.K."/>
            <person name="Rodriguez J.C."/>
            <person name="Van S.L."/>
            <person name="Yuan L."/>
            <person name="Wang Z."/>
            <person name="Xia Z."/>
            <person name="Xiao L."/>
            <person name="Anderson O.D."/>
            <person name="Ouyang S."/>
            <person name="Liang Y."/>
            <person name="Zimin A.V."/>
            <person name="Pertea G."/>
            <person name="Qi P."/>
            <person name="Bennetzen J.L."/>
            <person name="Dai X."/>
            <person name="Dawson M.W."/>
            <person name="Muller H.G."/>
            <person name="Kugler K."/>
            <person name="Rivarola-Duarte L."/>
            <person name="Spannagl M."/>
            <person name="Mayer K.F.X."/>
            <person name="Lu F.H."/>
            <person name="Bevan M.W."/>
            <person name="Leroy P."/>
            <person name="Li P."/>
            <person name="You F.M."/>
            <person name="Sun Q."/>
            <person name="Liu Z."/>
            <person name="Lyons E."/>
            <person name="Wicker T."/>
            <person name="Salzberg S.L."/>
            <person name="Devos K.M."/>
            <person name="Dvorak J."/>
        </authorList>
    </citation>
    <scope>NUCLEOTIDE SEQUENCE [LARGE SCALE GENOMIC DNA]</scope>
    <source>
        <strain evidence="15">cv. AL8/78</strain>
    </source>
</reference>
<reference evidence="15" key="4">
    <citation type="submission" date="2019-03" db="UniProtKB">
        <authorList>
            <consortium name="EnsemblPlants"/>
        </authorList>
    </citation>
    <scope>IDENTIFICATION</scope>
</reference>
<dbReference type="InterPro" id="IPR011262">
    <property type="entry name" value="DNA-dir_RNA_pol_insert"/>
</dbReference>
<evidence type="ECO:0000256" key="6">
    <source>
        <dbReference type="ARBA" id="ARBA00022478"/>
    </source>
</evidence>
<evidence type="ECO:0000259" key="14">
    <source>
        <dbReference type="SMART" id="SM00662"/>
    </source>
</evidence>
<dbReference type="SMART" id="SM00662">
    <property type="entry name" value="RPOLD"/>
    <property type="match status" value="1"/>
</dbReference>
<keyword evidence="9" id="KW-0689">Ribosomal protein</keyword>
<feature type="domain" description="DNA-directed RNA polymerase RpoA/D/Rpb3-type" evidence="14">
    <location>
        <begin position="95"/>
        <end position="256"/>
    </location>
</feature>
<evidence type="ECO:0000256" key="3">
    <source>
        <dbReference type="ARBA" id="ARBA00006194"/>
    </source>
</evidence>
<reference evidence="15" key="5">
    <citation type="journal article" date="2021" name="G3 (Bethesda)">
        <title>Aegilops tauschii genome assembly Aet v5.0 features greater sequence contiguity and improved annotation.</title>
        <authorList>
            <person name="Wang L."/>
            <person name="Zhu T."/>
            <person name="Rodriguez J.C."/>
            <person name="Deal K.R."/>
            <person name="Dubcovsky J."/>
            <person name="McGuire P.E."/>
            <person name="Lux T."/>
            <person name="Spannagl M."/>
            <person name="Mayer K.F.X."/>
            <person name="Baldrich P."/>
            <person name="Meyers B.C."/>
            <person name="Huo N."/>
            <person name="Gu Y.Q."/>
            <person name="Zhou H."/>
            <person name="Devos K.M."/>
            <person name="Bennetzen J.L."/>
            <person name="Unver T."/>
            <person name="Budak H."/>
            <person name="Gulick P.J."/>
            <person name="Galiba G."/>
            <person name="Kalapos B."/>
            <person name="Nelson D.R."/>
            <person name="Li P."/>
            <person name="You F.M."/>
            <person name="Luo M.C."/>
            <person name="Dvorak J."/>
        </authorList>
    </citation>
    <scope>NUCLEOTIDE SEQUENCE [LARGE SCALE GENOMIC DNA]</scope>
    <source>
        <strain evidence="15">cv. AL8/78</strain>
    </source>
</reference>
<dbReference type="GO" id="GO:0005840">
    <property type="term" value="C:ribosome"/>
    <property type="evidence" value="ECO:0007669"/>
    <property type="project" value="UniProtKB-KW"/>
</dbReference>
<dbReference type="Gene3D" id="2.170.120.12">
    <property type="entry name" value="DNA-directed RNA polymerase, insert domain"/>
    <property type="match status" value="1"/>
</dbReference>
<dbReference type="Proteomes" id="UP000015105">
    <property type="component" value="Chromosome 1D"/>
</dbReference>
<dbReference type="InterPro" id="IPR011263">
    <property type="entry name" value="DNA-dir_RNA_pol_RpoA/D/Rpb3"/>
</dbReference>
<dbReference type="SUPFAM" id="SSF56553">
    <property type="entry name" value="Insert subdomain of RNA polymerase alpha subunit"/>
    <property type="match status" value="1"/>
</dbReference>
<dbReference type="InterPro" id="IPR036643">
    <property type="entry name" value="RNApol_insert_sf"/>
</dbReference>
<keyword evidence="7" id="KW-0808">Transferase</keyword>
<keyword evidence="8" id="KW-0548">Nucleotidyltransferase</keyword>
<dbReference type="GO" id="GO:0000428">
    <property type="term" value="C:DNA-directed RNA polymerase complex"/>
    <property type="evidence" value="ECO:0007669"/>
    <property type="project" value="UniProtKB-KW"/>
</dbReference>
<dbReference type="GO" id="GO:0006412">
    <property type="term" value="P:translation"/>
    <property type="evidence" value="ECO:0007669"/>
    <property type="project" value="InterPro"/>
</dbReference>
<evidence type="ECO:0000256" key="9">
    <source>
        <dbReference type="ARBA" id="ARBA00022980"/>
    </source>
</evidence>
<evidence type="ECO:0000256" key="11">
    <source>
        <dbReference type="ARBA" id="ARBA00023274"/>
    </source>
</evidence>
<dbReference type="HAMAP" id="MF_01310">
    <property type="entry name" value="Ribosomal_uS11"/>
    <property type="match status" value="1"/>
</dbReference>
<keyword evidence="16" id="KW-1185">Reference proteome</keyword>
<dbReference type="SUPFAM" id="SSF53137">
    <property type="entry name" value="Translational machinery components"/>
    <property type="match status" value="1"/>
</dbReference>
<accession>A0A452YMF0</accession>
<proteinExistence type="inferred from homology"/>
<comment type="function">
    <text evidence="1">DNA-dependent RNA polymerase catalyzes the transcription of DNA into RNA using the four ribonucleoside triphosphates as substrates.</text>
</comment>
<comment type="catalytic activity">
    <reaction evidence="13">
        <text>RNA(n) + a ribonucleoside 5'-triphosphate = RNA(n+1) + diphosphate</text>
        <dbReference type="Rhea" id="RHEA:21248"/>
        <dbReference type="Rhea" id="RHEA-COMP:14527"/>
        <dbReference type="Rhea" id="RHEA-COMP:17342"/>
        <dbReference type="ChEBI" id="CHEBI:33019"/>
        <dbReference type="ChEBI" id="CHEBI:61557"/>
        <dbReference type="ChEBI" id="CHEBI:140395"/>
        <dbReference type="EC" id="2.7.7.6"/>
    </reaction>
</comment>
<keyword evidence="10" id="KW-0804">Transcription</keyword>
<dbReference type="PANTHER" id="PTHR11759">
    <property type="entry name" value="40S RIBOSOMAL PROTEIN S14/30S RIBOSOMAL PROTEIN S11"/>
    <property type="match status" value="1"/>
</dbReference>
<organism evidence="15 16">
    <name type="scientific">Aegilops tauschii subsp. strangulata</name>
    <name type="common">Goatgrass</name>
    <dbReference type="NCBI Taxonomy" id="200361"/>
    <lineage>
        <taxon>Eukaryota</taxon>
        <taxon>Viridiplantae</taxon>
        <taxon>Streptophyta</taxon>
        <taxon>Embryophyta</taxon>
        <taxon>Tracheophyta</taxon>
        <taxon>Spermatophyta</taxon>
        <taxon>Magnoliopsida</taxon>
        <taxon>Liliopsida</taxon>
        <taxon>Poales</taxon>
        <taxon>Poaceae</taxon>
        <taxon>BOP clade</taxon>
        <taxon>Pooideae</taxon>
        <taxon>Triticodae</taxon>
        <taxon>Triticeae</taxon>
        <taxon>Triticinae</taxon>
        <taxon>Aegilops</taxon>
    </lineage>
</organism>
<dbReference type="InterPro" id="IPR001971">
    <property type="entry name" value="Ribosomal_uS11"/>
</dbReference>
<dbReference type="AlphaFoldDB" id="A0A452YMF0"/>
<dbReference type="GO" id="GO:0006351">
    <property type="term" value="P:DNA-templated transcription"/>
    <property type="evidence" value="ECO:0007669"/>
    <property type="project" value="InterPro"/>
</dbReference>
<dbReference type="GO" id="GO:0046983">
    <property type="term" value="F:protein dimerization activity"/>
    <property type="evidence" value="ECO:0007669"/>
    <property type="project" value="InterPro"/>
</dbReference>
<dbReference type="GO" id="GO:0003899">
    <property type="term" value="F:DNA-directed RNA polymerase activity"/>
    <property type="evidence" value="ECO:0007669"/>
    <property type="project" value="UniProtKB-EC"/>
</dbReference>
<comment type="similarity">
    <text evidence="4">Belongs to the RNA polymerase alpha chain family.</text>
</comment>
<dbReference type="GO" id="GO:0003735">
    <property type="term" value="F:structural constituent of ribosome"/>
    <property type="evidence" value="ECO:0007669"/>
    <property type="project" value="InterPro"/>
</dbReference>
<evidence type="ECO:0000256" key="12">
    <source>
        <dbReference type="ARBA" id="ARBA00031776"/>
    </source>
</evidence>
<dbReference type="GO" id="GO:0009536">
    <property type="term" value="C:plastid"/>
    <property type="evidence" value="ECO:0007669"/>
    <property type="project" value="UniProtKB-SubCell"/>
</dbReference>
<dbReference type="GO" id="GO:1990904">
    <property type="term" value="C:ribonucleoprotein complex"/>
    <property type="evidence" value="ECO:0007669"/>
    <property type="project" value="UniProtKB-KW"/>
</dbReference>
<comment type="subcellular location">
    <subcellularLocation>
        <location evidence="2">Plastid</location>
    </subcellularLocation>
</comment>
<evidence type="ECO:0000256" key="7">
    <source>
        <dbReference type="ARBA" id="ARBA00022679"/>
    </source>
</evidence>
<dbReference type="InterPro" id="IPR036967">
    <property type="entry name" value="Ribosomal_uS11_sf"/>
</dbReference>
<dbReference type="Gramene" id="AET1Gv20470400.3">
    <property type="protein sequence ID" value="AET1Gv20470400.3"/>
    <property type="gene ID" value="AET1Gv20470400"/>
</dbReference>
<keyword evidence="6" id="KW-0240">DNA-directed RNA polymerase</keyword>
<evidence type="ECO:0000256" key="2">
    <source>
        <dbReference type="ARBA" id="ARBA00004474"/>
    </source>
</evidence>
<evidence type="ECO:0000256" key="1">
    <source>
        <dbReference type="ARBA" id="ARBA00004026"/>
    </source>
</evidence>